<keyword evidence="5 9" id="KW-0560">Oxidoreductase</keyword>
<evidence type="ECO:0000256" key="3">
    <source>
        <dbReference type="ARBA" id="ARBA00022617"/>
    </source>
</evidence>
<keyword evidence="3 8" id="KW-0349">Heme</keyword>
<dbReference type="InterPro" id="IPR036396">
    <property type="entry name" value="Cyt_P450_sf"/>
</dbReference>
<evidence type="ECO:0000256" key="2">
    <source>
        <dbReference type="ARBA" id="ARBA00010617"/>
    </source>
</evidence>
<dbReference type="EMBL" id="LXJU01000056">
    <property type="protein sequence ID" value="OGE47192.1"/>
    <property type="molecule type" value="Genomic_DNA"/>
</dbReference>
<comment type="cofactor">
    <cofactor evidence="1 8">
        <name>heme</name>
        <dbReference type="ChEBI" id="CHEBI:30413"/>
    </cofactor>
</comment>
<organism evidence="10 11">
    <name type="scientific">Penicillium arizonense</name>
    <dbReference type="NCBI Taxonomy" id="1835702"/>
    <lineage>
        <taxon>Eukaryota</taxon>
        <taxon>Fungi</taxon>
        <taxon>Dikarya</taxon>
        <taxon>Ascomycota</taxon>
        <taxon>Pezizomycotina</taxon>
        <taxon>Eurotiomycetes</taxon>
        <taxon>Eurotiomycetidae</taxon>
        <taxon>Eurotiales</taxon>
        <taxon>Aspergillaceae</taxon>
        <taxon>Penicillium</taxon>
    </lineage>
</organism>
<dbReference type="AlphaFoldDB" id="A0A1F5L1X1"/>
<evidence type="ECO:0000256" key="8">
    <source>
        <dbReference type="PIRSR" id="PIRSR602401-1"/>
    </source>
</evidence>
<dbReference type="PROSITE" id="PS00086">
    <property type="entry name" value="CYTOCHROME_P450"/>
    <property type="match status" value="1"/>
</dbReference>
<dbReference type="InterPro" id="IPR001128">
    <property type="entry name" value="Cyt_P450"/>
</dbReference>
<comment type="caution">
    <text evidence="10">The sequence shown here is derived from an EMBL/GenBank/DDBJ whole genome shotgun (WGS) entry which is preliminary data.</text>
</comment>
<dbReference type="PANTHER" id="PTHR46300">
    <property type="entry name" value="P450, PUTATIVE (EUROFUNG)-RELATED-RELATED"/>
    <property type="match status" value="1"/>
</dbReference>
<feature type="binding site" description="axial binding residue" evidence="8">
    <location>
        <position position="241"/>
    </location>
    <ligand>
        <name>heme</name>
        <dbReference type="ChEBI" id="CHEBI:30413"/>
    </ligand>
    <ligandPart>
        <name>Fe</name>
        <dbReference type="ChEBI" id="CHEBI:18248"/>
    </ligandPart>
</feature>
<keyword evidence="7 9" id="KW-0503">Monooxygenase</keyword>
<dbReference type="InterPro" id="IPR050364">
    <property type="entry name" value="Cytochrome_P450_fung"/>
</dbReference>
<evidence type="ECO:0008006" key="12">
    <source>
        <dbReference type="Google" id="ProtNLM"/>
    </source>
</evidence>
<dbReference type="InterPro" id="IPR017972">
    <property type="entry name" value="Cyt_P450_CS"/>
</dbReference>
<dbReference type="Proteomes" id="UP000177622">
    <property type="component" value="Unassembled WGS sequence"/>
</dbReference>
<dbReference type="OrthoDB" id="1470350at2759"/>
<comment type="similarity">
    <text evidence="2 9">Belongs to the cytochrome P450 family.</text>
</comment>
<evidence type="ECO:0000256" key="7">
    <source>
        <dbReference type="ARBA" id="ARBA00023033"/>
    </source>
</evidence>
<reference evidence="10 11" key="1">
    <citation type="journal article" date="2016" name="Sci. Rep.">
        <title>Penicillium arizonense, a new, genome sequenced fungal species, reveals a high chemical diversity in secreted metabolites.</title>
        <authorList>
            <person name="Grijseels S."/>
            <person name="Nielsen J.C."/>
            <person name="Randelovic M."/>
            <person name="Nielsen J."/>
            <person name="Nielsen K.F."/>
            <person name="Workman M."/>
            <person name="Frisvad J.C."/>
        </authorList>
    </citation>
    <scope>NUCLEOTIDE SEQUENCE [LARGE SCALE GENOMIC DNA]</scope>
    <source>
        <strain evidence="10 11">CBS 141311</strain>
    </source>
</reference>
<dbReference type="PRINTS" id="PR00385">
    <property type="entry name" value="P450"/>
</dbReference>
<evidence type="ECO:0000256" key="9">
    <source>
        <dbReference type="RuleBase" id="RU000461"/>
    </source>
</evidence>
<dbReference type="GO" id="GO:0005506">
    <property type="term" value="F:iron ion binding"/>
    <property type="evidence" value="ECO:0007669"/>
    <property type="project" value="InterPro"/>
</dbReference>
<evidence type="ECO:0000256" key="5">
    <source>
        <dbReference type="ARBA" id="ARBA00023002"/>
    </source>
</evidence>
<evidence type="ECO:0000256" key="4">
    <source>
        <dbReference type="ARBA" id="ARBA00022723"/>
    </source>
</evidence>
<dbReference type="SUPFAM" id="SSF48264">
    <property type="entry name" value="Cytochrome P450"/>
    <property type="match status" value="1"/>
</dbReference>
<dbReference type="Pfam" id="PF00067">
    <property type="entry name" value="p450"/>
    <property type="match status" value="1"/>
</dbReference>
<dbReference type="GO" id="GO:0004497">
    <property type="term" value="F:monooxygenase activity"/>
    <property type="evidence" value="ECO:0007669"/>
    <property type="project" value="UniProtKB-KW"/>
</dbReference>
<gene>
    <name evidence="10" type="ORF">PENARI_c056G02180</name>
</gene>
<keyword evidence="6 8" id="KW-0408">Iron</keyword>
<dbReference type="GO" id="GO:0016705">
    <property type="term" value="F:oxidoreductase activity, acting on paired donors, with incorporation or reduction of molecular oxygen"/>
    <property type="evidence" value="ECO:0007669"/>
    <property type="project" value="InterPro"/>
</dbReference>
<keyword evidence="4 8" id="KW-0479">Metal-binding</keyword>
<name>A0A1F5L1X1_PENAI</name>
<proteinExistence type="inferred from homology"/>
<evidence type="ECO:0000313" key="11">
    <source>
        <dbReference type="Proteomes" id="UP000177622"/>
    </source>
</evidence>
<dbReference type="InterPro" id="IPR002401">
    <property type="entry name" value="Cyt_P450_E_grp-I"/>
</dbReference>
<dbReference type="Gene3D" id="1.10.630.10">
    <property type="entry name" value="Cytochrome P450"/>
    <property type="match status" value="1"/>
</dbReference>
<dbReference type="GO" id="GO:0043386">
    <property type="term" value="P:mycotoxin biosynthetic process"/>
    <property type="evidence" value="ECO:0007669"/>
    <property type="project" value="UniProtKB-ARBA"/>
</dbReference>
<dbReference type="PANTHER" id="PTHR46300:SF1">
    <property type="entry name" value="P450, PUTATIVE (EUROFUNG)-RELATED"/>
    <property type="match status" value="1"/>
</dbReference>
<protein>
    <recommendedName>
        <fullName evidence="12">Cytochrome P450</fullName>
    </recommendedName>
</protein>
<sequence>MAYSRRIESYDAETIRELAELTDGLLKAVKSSQSVLVEIFPILNLLPRWLAPWKVAGDIAHERTVSLFGSNLTYGQNRASWNWAKAALEIKEAQGMSHDEMSYIIGVLFEAGSDTTTGVLKVFVLACLTFPEAMTKAQEELEQVSGLPSFSDLDRLPYLNAFVKECLRWRPLAPFGFPHAVDADDEYMGYHIPKGSTVIANHWTLDLDENIFECATDFRPERWIENPNLPLAAFGFGRRGCIGRHVAYNSLLITIGRILWTYDVTHRYKDGKKIEVDPWNMQQNMTSSPEDFEAVFRIRSLERQKTVEDEWNTAEKDPEAIMNHVRSLATSSAR</sequence>
<dbReference type="PRINTS" id="PR00463">
    <property type="entry name" value="EP450I"/>
</dbReference>
<dbReference type="RefSeq" id="XP_022482654.1">
    <property type="nucleotide sequence ID" value="XM_022637486.1"/>
</dbReference>
<dbReference type="GeneID" id="34582220"/>
<evidence type="ECO:0000256" key="1">
    <source>
        <dbReference type="ARBA" id="ARBA00001971"/>
    </source>
</evidence>
<dbReference type="GO" id="GO:0020037">
    <property type="term" value="F:heme binding"/>
    <property type="evidence" value="ECO:0007669"/>
    <property type="project" value="InterPro"/>
</dbReference>
<accession>A0A1F5L1X1</accession>
<keyword evidence="11" id="KW-1185">Reference proteome</keyword>
<evidence type="ECO:0000256" key="6">
    <source>
        <dbReference type="ARBA" id="ARBA00023004"/>
    </source>
</evidence>
<dbReference type="STRING" id="1835702.A0A1F5L1X1"/>
<evidence type="ECO:0000313" key="10">
    <source>
        <dbReference type="EMBL" id="OGE47192.1"/>
    </source>
</evidence>